<sequence length="100" mass="11211">MKIDLEHINRAFESKARLGIMSILSVNESADFTTIKNLLGLTDGNLASHARSLEEAGYIESRKQFVGRKPNTRFVITPAGREAFAIHLKALEDFLKNRPL</sequence>
<evidence type="ECO:0000313" key="3">
    <source>
        <dbReference type="Proteomes" id="UP001205603"/>
    </source>
</evidence>
<dbReference type="SUPFAM" id="SSF46785">
    <property type="entry name" value="Winged helix' DNA-binding domain"/>
    <property type="match status" value="1"/>
</dbReference>
<dbReference type="Proteomes" id="UP001205603">
    <property type="component" value="Unassembled WGS sequence"/>
</dbReference>
<evidence type="ECO:0000313" key="2">
    <source>
        <dbReference type="EMBL" id="MCP9612457.1"/>
    </source>
</evidence>
<dbReference type="InterPro" id="IPR036390">
    <property type="entry name" value="WH_DNA-bd_sf"/>
</dbReference>
<keyword evidence="3" id="KW-1185">Reference proteome</keyword>
<dbReference type="PANTHER" id="PTHR37318:SF1">
    <property type="entry name" value="BSL7504 PROTEIN"/>
    <property type="match status" value="1"/>
</dbReference>
<dbReference type="EMBL" id="JANDHW010000009">
    <property type="protein sequence ID" value="MCP9612457.1"/>
    <property type="molecule type" value="Genomic_DNA"/>
</dbReference>
<dbReference type="Gene3D" id="1.10.10.10">
    <property type="entry name" value="Winged helix-like DNA-binding domain superfamily/Winged helix DNA-binding domain"/>
    <property type="match status" value="1"/>
</dbReference>
<dbReference type="RefSeq" id="WP_255027762.1">
    <property type="nucleotide sequence ID" value="NZ_JANDHW010000009.1"/>
</dbReference>
<organism evidence="2 3">
    <name type="scientific">Coprobacter tertius</name>
    <dbReference type="NCBI Taxonomy" id="2944915"/>
    <lineage>
        <taxon>Bacteria</taxon>
        <taxon>Pseudomonadati</taxon>
        <taxon>Bacteroidota</taxon>
        <taxon>Bacteroidia</taxon>
        <taxon>Bacteroidales</taxon>
        <taxon>Barnesiellaceae</taxon>
        <taxon>Coprobacter</taxon>
    </lineage>
</organism>
<name>A0ABT1MIN3_9BACT</name>
<dbReference type="Pfam" id="PF13601">
    <property type="entry name" value="HTH_34"/>
    <property type="match status" value="1"/>
</dbReference>
<evidence type="ECO:0000259" key="1">
    <source>
        <dbReference type="Pfam" id="PF13601"/>
    </source>
</evidence>
<comment type="caution">
    <text evidence="2">The sequence shown here is derived from an EMBL/GenBank/DDBJ whole genome shotgun (WGS) entry which is preliminary data.</text>
</comment>
<dbReference type="PANTHER" id="PTHR37318">
    <property type="entry name" value="BSL7504 PROTEIN"/>
    <property type="match status" value="1"/>
</dbReference>
<feature type="domain" description="Winged helix DNA-binding" evidence="1">
    <location>
        <begin position="17"/>
        <end position="94"/>
    </location>
</feature>
<reference evidence="2 3" key="1">
    <citation type="submission" date="2022-07" db="EMBL/GenBank/DDBJ databases">
        <title>Fecal culturing of patients with breast cancer.</title>
        <authorList>
            <person name="Teng N.M.Y."/>
            <person name="Kiu R."/>
            <person name="Evans R."/>
            <person name="Baker D.J."/>
            <person name="Zenner C."/>
            <person name="Robinson S.D."/>
            <person name="Hall L.J."/>
        </authorList>
    </citation>
    <scope>NUCLEOTIDE SEQUENCE [LARGE SCALE GENOMIC DNA]</scope>
    <source>
        <strain evidence="2 3">LH1063</strain>
    </source>
</reference>
<dbReference type="InterPro" id="IPR027395">
    <property type="entry name" value="WH_DNA-bd_dom"/>
</dbReference>
<accession>A0ABT1MIN3</accession>
<protein>
    <submittedName>
        <fullName evidence="2">Transcriptional regulator</fullName>
    </submittedName>
</protein>
<proteinExistence type="predicted"/>
<gene>
    <name evidence="2" type="ORF">NMU02_10175</name>
</gene>
<dbReference type="InterPro" id="IPR036388">
    <property type="entry name" value="WH-like_DNA-bd_sf"/>
</dbReference>